<reference evidence="1" key="1">
    <citation type="journal article" date="2014" name="Int. J. Syst. Evol. Microbiol.">
        <title>Complete genome sequence of Corynebacterium casei LMG S-19264T (=DSM 44701T), isolated from a smear-ripened cheese.</title>
        <authorList>
            <consortium name="US DOE Joint Genome Institute (JGI-PGF)"/>
            <person name="Walter F."/>
            <person name="Albersmeier A."/>
            <person name="Kalinowski J."/>
            <person name="Ruckert C."/>
        </authorList>
    </citation>
    <scope>NUCLEOTIDE SEQUENCE</scope>
    <source>
        <strain evidence="1">CGMCC 1.12181</strain>
    </source>
</reference>
<reference evidence="1" key="2">
    <citation type="submission" date="2020-09" db="EMBL/GenBank/DDBJ databases">
        <authorList>
            <person name="Sun Q."/>
            <person name="Zhou Y."/>
        </authorList>
    </citation>
    <scope>NUCLEOTIDE SEQUENCE</scope>
    <source>
        <strain evidence="1">CGMCC 1.12181</strain>
    </source>
</reference>
<dbReference type="AlphaFoldDB" id="A0A917CH75"/>
<name>A0A917CH75_9GAMM</name>
<proteinExistence type="predicted"/>
<organism evidence="1 2">
    <name type="scientific">Marinicella pacifica</name>
    <dbReference type="NCBI Taxonomy" id="1171543"/>
    <lineage>
        <taxon>Bacteria</taxon>
        <taxon>Pseudomonadati</taxon>
        <taxon>Pseudomonadota</taxon>
        <taxon>Gammaproteobacteria</taxon>
        <taxon>Lysobacterales</taxon>
        <taxon>Marinicellaceae</taxon>
        <taxon>Marinicella</taxon>
    </lineage>
</organism>
<keyword evidence="2" id="KW-1185">Reference proteome</keyword>
<sequence length="390" mass="45246">MVSYLVRQESTEEKLDKPVSKPNVISQAEMKVLPSGFDQEKWQKEHDKKMAQHEQFWLSFLADSDLKAMNSKPTYLETYRDYIYYEGCVSIISNILNNMDPYLFTLRRNQSINELPLVQQQALEKRLSKCIQLSDFSHRRYDADAAHVQLKKRYEAISPKTANEQQLARALKLIQDFKTTRNKLTSAERGQNIDHQLYYDLYSMRRELQNQRPKPTTIFGGYNESDQLIVDQLNSQIAEIDQRILDNKHIDTAQVAELNAEVKRLIGELQRVVVNTLSSDAYLAVYELIEKQTSEDNMQSLEAKFTGGIQLIPKEYEAYLIPILVHFRACELSHPCGQESLLVEQQCLNFRNEKASQACGSDLIDFYLDYYLSPNQLFDVEYVLSEGYSS</sequence>
<dbReference type="EMBL" id="BMEO01000002">
    <property type="protein sequence ID" value="GGF88619.1"/>
    <property type="molecule type" value="Genomic_DNA"/>
</dbReference>
<evidence type="ECO:0000313" key="2">
    <source>
        <dbReference type="Proteomes" id="UP000605253"/>
    </source>
</evidence>
<gene>
    <name evidence="1" type="ORF">GCM10011365_07230</name>
</gene>
<accession>A0A917CH75</accession>
<comment type="caution">
    <text evidence="1">The sequence shown here is derived from an EMBL/GenBank/DDBJ whole genome shotgun (WGS) entry which is preliminary data.</text>
</comment>
<dbReference type="Proteomes" id="UP000605253">
    <property type="component" value="Unassembled WGS sequence"/>
</dbReference>
<evidence type="ECO:0000313" key="1">
    <source>
        <dbReference type="EMBL" id="GGF88619.1"/>
    </source>
</evidence>
<protein>
    <submittedName>
        <fullName evidence="1">Uncharacterized protein</fullName>
    </submittedName>
</protein>